<protein>
    <submittedName>
        <fullName evidence="2">Uncharacterized protein</fullName>
    </submittedName>
</protein>
<dbReference type="HOGENOM" id="CLU_2558495_0_0_1"/>
<dbReference type="GeneID" id="19303103"/>
<keyword evidence="3" id="KW-1185">Reference proteome</keyword>
<sequence>MTGRWTTTERRDAPTKRRGSDVGSVLGVYYQTLTGVGPEAGSSTVEGTAETGCWATRQGLLYVLDSATYSRYTVLSLVSEPN</sequence>
<feature type="region of interest" description="Disordered" evidence="1">
    <location>
        <begin position="1"/>
        <end position="20"/>
    </location>
</feature>
<evidence type="ECO:0000313" key="2">
    <source>
        <dbReference type="EMBL" id="EPQ49794.1"/>
    </source>
</evidence>
<name>S7RBL8_GLOTA</name>
<feature type="compositionally biased region" description="Basic and acidic residues" evidence="1">
    <location>
        <begin position="7"/>
        <end position="20"/>
    </location>
</feature>
<dbReference type="Proteomes" id="UP000030669">
    <property type="component" value="Unassembled WGS sequence"/>
</dbReference>
<evidence type="ECO:0000256" key="1">
    <source>
        <dbReference type="SAM" id="MobiDB-lite"/>
    </source>
</evidence>
<reference evidence="2 3" key="1">
    <citation type="journal article" date="2012" name="Science">
        <title>The Paleozoic origin of enzymatic lignin decomposition reconstructed from 31 fungal genomes.</title>
        <authorList>
            <person name="Floudas D."/>
            <person name="Binder M."/>
            <person name="Riley R."/>
            <person name="Barry K."/>
            <person name="Blanchette R.A."/>
            <person name="Henrissat B."/>
            <person name="Martinez A.T."/>
            <person name="Otillar R."/>
            <person name="Spatafora J.W."/>
            <person name="Yadav J.S."/>
            <person name="Aerts A."/>
            <person name="Benoit I."/>
            <person name="Boyd A."/>
            <person name="Carlson A."/>
            <person name="Copeland A."/>
            <person name="Coutinho P.M."/>
            <person name="de Vries R.P."/>
            <person name="Ferreira P."/>
            <person name="Findley K."/>
            <person name="Foster B."/>
            <person name="Gaskell J."/>
            <person name="Glotzer D."/>
            <person name="Gorecki P."/>
            <person name="Heitman J."/>
            <person name="Hesse C."/>
            <person name="Hori C."/>
            <person name="Igarashi K."/>
            <person name="Jurgens J.A."/>
            <person name="Kallen N."/>
            <person name="Kersten P."/>
            <person name="Kohler A."/>
            <person name="Kuees U."/>
            <person name="Kumar T.K.A."/>
            <person name="Kuo A."/>
            <person name="LaButti K."/>
            <person name="Larrondo L.F."/>
            <person name="Lindquist E."/>
            <person name="Ling A."/>
            <person name="Lombard V."/>
            <person name="Lucas S."/>
            <person name="Lundell T."/>
            <person name="Martin R."/>
            <person name="McLaughlin D.J."/>
            <person name="Morgenstern I."/>
            <person name="Morin E."/>
            <person name="Murat C."/>
            <person name="Nagy L.G."/>
            <person name="Nolan M."/>
            <person name="Ohm R.A."/>
            <person name="Patyshakuliyeva A."/>
            <person name="Rokas A."/>
            <person name="Ruiz-Duenas F.J."/>
            <person name="Sabat G."/>
            <person name="Salamov A."/>
            <person name="Samejima M."/>
            <person name="Schmutz J."/>
            <person name="Slot J.C."/>
            <person name="St John F."/>
            <person name="Stenlid J."/>
            <person name="Sun H."/>
            <person name="Sun S."/>
            <person name="Syed K."/>
            <person name="Tsang A."/>
            <person name="Wiebenga A."/>
            <person name="Young D."/>
            <person name="Pisabarro A."/>
            <person name="Eastwood D.C."/>
            <person name="Martin F."/>
            <person name="Cullen D."/>
            <person name="Grigoriev I.V."/>
            <person name="Hibbett D.S."/>
        </authorList>
    </citation>
    <scope>NUCLEOTIDE SEQUENCE [LARGE SCALE GENOMIC DNA]</scope>
    <source>
        <strain evidence="2 3">ATCC 11539</strain>
    </source>
</reference>
<proteinExistence type="predicted"/>
<dbReference type="RefSeq" id="XP_007871750.1">
    <property type="nucleotide sequence ID" value="XM_007873559.1"/>
</dbReference>
<dbReference type="EMBL" id="KB469617">
    <property type="protein sequence ID" value="EPQ49794.1"/>
    <property type="molecule type" value="Genomic_DNA"/>
</dbReference>
<dbReference type="KEGG" id="gtr:GLOTRDRAFT_134601"/>
<organism evidence="2 3">
    <name type="scientific">Gloeophyllum trabeum (strain ATCC 11539 / FP-39264 / Madison 617)</name>
    <name type="common">Brown rot fungus</name>
    <dbReference type="NCBI Taxonomy" id="670483"/>
    <lineage>
        <taxon>Eukaryota</taxon>
        <taxon>Fungi</taxon>
        <taxon>Dikarya</taxon>
        <taxon>Basidiomycota</taxon>
        <taxon>Agaricomycotina</taxon>
        <taxon>Agaricomycetes</taxon>
        <taxon>Gloeophyllales</taxon>
        <taxon>Gloeophyllaceae</taxon>
        <taxon>Gloeophyllum</taxon>
    </lineage>
</organism>
<dbReference type="AlphaFoldDB" id="S7RBL8"/>
<gene>
    <name evidence="2" type="ORF">GLOTRDRAFT_134601</name>
</gene>
<accession>S7RBL8</accession>
<evidence type="ECO:0000313" key="3">
    <source>
        <dbReference type="Proteomes" id="UP000030669"/>
    </source>
</evidence>